<dbReference type="InterPro" id="IPR036388">
    <property type="entry name" value="WH-like_DNA-bd_sf"/>
</dbReference>
<proteinExistence type="inferred from homology"/>
<keyword evidence="9" id="KW-1185">Reference proteome</keyword>
<dbReference type="RefSeq" id="WP_349301762.1">
    <property type="nucleotide sequence ID" value="NZ_JBEDNQ010000016.1"/>
</dbReference>
<evidence type="ECO:0000256" key="2">
    <source>
        <dbReference type="ARBA" id="ARBA00011344"/>
    </source>
</evidence>
<dbReference type="PANTHER" id="PTHR30173:SF36">
    <property type="entry name" value="ECF RNA POLYMERASE SIGMA FACTOR SIGJ"/>
    <property type="match status" value="1"/>
</dbReference>
<dbReference type="SUPFAM" id="SSF88946">
    <property type="entry name" value="Sigma2 domain of RNA polymerase sigma factors"/>
    <property type="match status" value="1"/>
</dbReference>
<dbReference type="SUPFAM" id="SSF88659">
    <property type="entry name" value="Sigma3 and sigma4 domains of RNA polymerase sigma factors"/>
    <property type="match status" value="1"/>
</dbReference>
<dbReference type="Proteomes" id="UP001494902">
    <property type="component" value="Unassembled WGS sequence"/>
</dbReference>
<evidence type="ECO:0000256" key="3">
    <source>
        <dbReference type="ARBA" id="ARBA00023015"/>
    </source>
</evidence>
<dbReference type="Pfam" id="PF04542">
    <property type="entry name" value="Sigma70_r2"/>
    <property type="match status" value="1"/>
</dbReference>
<evidence type="ECO:0000256" key="1">
    <source>
        <dbReference type="ARBA" id="ARBA00010641"/>
    </source>
</evidence>
<feature type="domain" description="RNA polymerase sigma factor 70 region 4 type 2" evidence="7">
    <location>
        <begin position="110"/>
        <end position="157"/>
    </location>
</feature>
<keyword evidence="4" id="KW-0731">Sigma factor</keyword>
<dbReference type="Gene3D" id="1.10.10.10">
    <property type="entry name" value="Winged helix-like DNA-binding domain superfamily/Winged helix DNA-binding domain"/>
    <property type="match status" value="1"/>
</dbReference>
<accession>A0ABV1KLN8</accession>
<gene>
    <name evidence="8" type="primary">sigJ</name>
    <name evidence="8" type="ORF">WIS52_29865</name>
</gene>
<dbReference type="NCBIfam" id="TIGR02937">
    <property type="entry name" value="sigma70-ECF"/>
    <property type="match status" value="1"/>
</dbReference>
<evidence type="ECO:0000313" key="9">
    <source>
        <dbReference type="Proteomes" id="UP001494902"/>
    </source>
</evidence>
<evidence type="ECO:0000313" key="8">
    <source>
        <dbReference type="EMBL" id="MEQ3554692.1"/>
    </source>
</evidence>
<comment type="subunit">
    <text evidence="2">Interacts transiently with the RNA polymerase catalytic core formed by RpoA, RpoB, RpoC and RpoZ (2 alpha, 1 beta, 1 beta' and 1 omega subunit) to form the RNA polymerase holoenzyme that can initiate transcription.</text>
</comment>
<dbReference type="InterPro" id="IPR007627">
    <property type="entry name" value="RNA_pol_sigma70_r2"/>
</dbReference>
<protein>
    <submittedName>
        <fullName evidence="8">RNA polymerase sigma factor SigJ</fullName>
    </submittedName>
</protein>
<evidence type="ECO:0000259" key="6">
    <source>
        <dbReference type="Pfam" id="PF04542"/>
    </source>
</evidence>
<keyword evidence="3" id="KW-0805">Transcription regulation</keyword>
<sequence length="284" mass="29793">MTAELAEAFAAHRAHLVGVGYRMTGSLADAEDAAQEAWLRLSRLPDPSAVRDLRGWLTTAVGRLCLDRLRSAAARRERHVGPWLPEPVVGGDDPALDAVLAQDDVRTAAMLVLDRLTPAQRVAFVLHEALDVPFTEIADVLGCSVAAARQHASRARRVLAGSPVPPRVPDAEATEVLDRFRAALATGDAGAVAATLAPDVVFVSDGGGVVRAALHPVHGADKVSRLLAGLARTENLLDGLVVRVNGAPGWLLPGDARPASVTSVAVRDGLITGIYGVLDPSKLR</sequence>
<keyword evidence="5" id="KW-0804">Transcription</keyword>
<dbReference type="Gene3D" id="1.10.1740.10">
    <property type="match status" value="1"/>
</dbReference>
<evidence type="ECO:0000256" key="5">
    <source>
        <dbReference type="ARBA" id="ARBA00023163"/>
    </source>
</evidence>
<comment type="similarity">
    <text evidence="1">Belongs to the sigma-70 factor family. ECF subfamily.</text>
</comment>
<feature type="domain" description="RNA polymerase sigma-70 region 2" evidence="6">
    <location>
        <begin position="9"/>
        <end position="73"/>
    </location>
</feature>
<dbReference type="PANTHER" id="PTHR30173">
    <property type="entry name" value="SIGMA 19 FACTOR"/>
    <property type="match status" value="1"/>
</dbReference>
<comment type="caution">
    <text evidence="8">The sequence shown here is derived from an EMBL/GenBank/DDBJ whole genome shotgun (WGS) entry which is preliminary data.</text>
</comment>
<dbReference type="NCBIfam" id="NF007214">
    <property type="entry name" value="PRK09636.1"/>
    <property type="match status" value="1"/>
</dbReference>
<dbReference type="Gene3D" id="3.10.450.50">
    <property type="match status" value="1"/>
</dbReference>
<organism evidence="8 9">
    <name type="scientific">Pseudonocardia nematodicida</name>
    <dbReference type="NCBI Taxonomy" id="1206997"/>
    <lineage>
        <taxon>Bacteria</taxon>
        <taxon>Bacillati</taxon>
        <taxon>Actinomycetota</taxon>
        <taxon>Actinomycetes</taxon>
        <taxon>Pseudonocardiales</taxon>
        <taxon>Pseudonocardiaceae</taxon>
        <taxon>Pseudonocardia</taxon>
    </lineage>
</organism>
<dbReference type="InterPro" id="IPR013325">
    <property type="entry name" value="RNA_pol_sigma_r2"/>
</dbReference>
<evidence type="ECO:0000259" key="7">
    <source>
        <dbReference type="Pfam" id="PF08281"/>
    </source>
</evidence>
<evidence type="ECO:0000256" key="4">
    <source>
        <dbReference type="ARBA" id="ARBA00023082"/>
    </source>
</evidence>
<dbReference type="SUPFAM" id="SSF54427">
    <property type="entry name" value="NTF2-like"/>
    <property type="match status" value="1"/>
</dbReference>
<dbReference type="InterPro" id="IPR014284">
    <property type="entry name" value="RNA_pol_sigma-70_dom"/>
</dbReference>
<dbReference type="Pfam" id="PF08281">
    <property type="entry name" value="Sigma70_r4_2"/>
    <property type="match status" value="1"/>
</dbReference>
<dbReference type="InterPro" id="IPR013324">
    <property type="entry name" value="RNA_pol_sigma_r3/r4-like"/>
</dbReference>
<reference evidence="8 9" key="1">
    <citation type="submission" date="2024-03" db="EMBL/GenBank/DDBJ databases">
        <title>Draft genome sequence of Pseudonocardia nematodicida JCM 31783.</title>
        <authorList>
            <person name="Butdee W."/>
            <person name="Duangmal K."/>
        </authorList>
    </citation>
    <scope>NUCLEOTIDE SEQUENCE [LARGE SCALE GENOMIC DNA]</scope>
    <source>
        <strain evidence="8 9">JCM 31783</strain>
    </source>
</reference>
<name>A0ABV1KLN8_9PSEU</name>
<dbReference type="EMBL" id="JBEDNQ010000016">
    <property type="protein sequence ID" value="MEQ3554692.1"/>
    <property type="molecule type" value="Genomic_DNA"/>
</dbReference>
<dbReference type="InterPro" id="IPR052704">
    <property type="entry name" value="ECF_Sigma-70_Domain"/>
</dbReference>
<dbReference type="InterPro" id="IPR013249">
    <property type="entry name" value="RNA_pol_sigma70_r4_t2"/>
</dbReference>
<dbReference type="InterPro" id="IPR032710">
    <property type="entry name" value="NTF2-like_dom_sf"/>
</dbReference>